<feature type="compositionally biased region" description="Polar residues" evidence="1">
    <location>
        <begin position="170"/>
        <end position="180"/>
    </location>
</feature>
<organism evidence="2 3">
    <name type="scientific">Scylla paramamosain</name>
    <name type="common">Mud crab</name>
    <dbReference type="NCBI Taxonomy" id="85552"/>
    <lineage>
        <taxon>Eukaryota</taxon>
        <taxon>Metazoa</taxon>
        <taxon>Ecdysozoa</taxon>
        <taxon>Arthropoda</taxon>
        <taxon>Crustacea</taxon>
        <taxon>Multicrustacea</taxon>
        <taxon>Malacostraca</taxon>
        <taxon>Eumalacostraca</taxon>
        <taxon>Eucarida</taxon>
        <taxon>Decapoda</taxon>
        <taxon>Pleocyemata</taxon>
        <taxon>Brachyura</taxon>
        <taxon>Eubrachyura</taxon>
        <taxon>Portunoidea</taxon>
        <taxon>Portunidae</taxon>
        <taxon>Portuninae</taxon>
        <taxon>Scylla</taxon>
    </lineage>
</organism>
<evidence type="ECO:0000313" key="2">
    <source>
        <dbReference type="EMBL" id="KAK8389107.1"/>
    </source>
</evidence>
<evidence type="ECO:0000256" key="1">
    <source>
        <dbReference type="SAM" id="MobiDB-lite"/>
    </source>
</evidence>
<dbReference type="EMBL" id="JARAKH010000028">
    <property type="protein sequence ID" value="KAK8389107.1"/>
    <property type="molecule type" value="Genomic_DNA"/>
</dbReference>
<sequence length="180" mass="19714">MGLFTATLPPAPPGYKEREWEREWEGHDGFIDQARDEGPSLRGSSHCVCTAPPPTARQRGGAGRVRASSSRGAGVGSRAGWVGKEGGLGGGPVRTKHADSVRHHIKMYYCWRRLCEGRALLHNCSATQTRPNPRRLPRPSTPSILSPVIRRPSISRVSDREGGSGAWPDRSTSLRQNLMR</sequence>
<proteinExistence type="predicted"/>
<feature type="region of interest" description="Disordered" evidence="1">
    <location>
        <begin position="41"/>
        <end position="79"/>
    </location>
</feature>
<comment type="caution">
    <text evidence="2">The sequence shown here is derived from an EMBL/GenBank/DDBJ whole genome shotgun (WGS) entry which is preliminary data.</text>
</comment>
<dbReference type="Proteomes" id="UP001487740">
    <property type="component" value="Unassembled WGS sequence"/>
</dbReference>
<dbReference type="AlphaFoldDB" id="A0AAW0TR72"/>
<evidence type="ECO:0000313" key="3">
    <source>
        <dbReference type="Proteomes" id="UP001487740"/>
    </source>
</evidence>
<reference evidence="2 3" key="1">
    <citation type="submission" date="2023-03" db="EMBL/GenBank/DDBJ databases">
        <title>High-quality genome of Scylla paramamosain provides insights in environmental adaptation.</title>
        <authorList>
            <person name="Zhang L."/>
        </authorList>
    </citation>
    <scope>NUCLEOTIDE SEQUENCE [LARGE SCALE GENOMIC DNA]</scope>
    <source>
        <strain evidence="2">LZ_2023a</strain>
        <tissue evidence="2">Muscle</tissue>
    </source>
</reference>
<gene>
    <name evidence="2" type="ORF">O3P69_020824</name>
</gene>
<feature type="region of interest" description="Disordered" evidence="1">
    <location>
        <begin position="127"/>
        <end position="180"/>
    </location>
</feature>
<protein>
    <submittedName>
        <fullName evidence="2">Uncharacterized protein</fullName>
    </submittedName>
</protein>
<accession>A0AAW0TR72</accession>
<name>A0AAW0TR72_SCYPA</name>
<keyword evidence="3" id="KW-1185">Reference proteome</keyword>